<feature type="transmembrane region" description="Helical" evidence="9">
    <location>
        <begin position="2013"/>
        <end position="2032"/>
    </location>
</feature>
<dbReference type="PhylomeDB" id="A0A0G4FW07"/>
<feature type="domain" description="GAIN-B" evidence="11">
    <location>
        <begin position="1097"/>
        <end position="1250"/>
    </location>
</feature>
<dbReference type="PANTHER" id="PTHR38934">
    <property type="entry name" value="HYPHALLY REGULATED CELL WALL PROTEIN 1"/>
    <property type="match status" value="1"/>
</dbReference>
<evidence type="ECO:0000313" key="13">
    <source>
        <dbReference type="EMBL" id="CEM19383.1"/>
    </source>
</evidence>
<dbReference type="Gene3D" id="2.60.220.50">
    <property type="match status" value="1"/>
</dbReference>
<accession>A0A0G4FW07</accession>
<keyword evidence="4" id="KW-0677">Repeat</keyword>
<evidence type="ECO:0000256" key="1">
    <source>
        <dbReference type="ARBA" id="ARBA00004370"/>
    </source>
</evidence>
<dbReference type="CDD" id="cd00037">
    <property type="entry name" value="CLECT"/>
    <property type="match status" value="1"/>
</dbReference>
<dbReference type="PROSITE" id="PS50221">
    <property type="entry name" value="GAIN_B"/>
    <property type="match status" value="1"/>
</dbReference>
<dbReference type="InterPro" id="IPR046338">
    <property type="entry name" value="GAIN_dom_sf"/>
</dbReference>
<dbReference type="EMBL" id="CDMY01000511">
    <property type="protein sequence ID" value="CEM19383.1"/>
    <property type="molecule type" value="Genomic_DNA"/>
</dbReference>
<evidence type="ECO:0000256" key="2">
    <source>
        <dbReference type="ARBA" id="ARBA00022692"/>
    </source>
</evidence>
<gene>
    <name evidence="13" type="ORF">Vbra_1225</name>
</gene>
<evidence type="ECO:0000256" key="5">
    <source>
        <dbReference type="ARBA" id="ARBA00022989"/>
    </source>
</evidence>
<dbReference type="PROSITE" id="PS50948">
    <property type="entry name" value="PAN"/>
    <property type="match status" value="1"/>
</dbReference>
<evidence type="ECO:0000256" key="7">
    <source>
        <dbReference type="ARBA" id="ARBA00023157"/>
    </source>
</evidence>
<keyword evidence="7" id="KW-1015">Disulfide bond</keyword>
<feature type="transmembrane region" description="Helical" evidence="9">
    <location>
        <begin position="1978"/>
        <end position="2001"/>
    </location>
</feature>
<dbReference type="NCBIfam" id="TIGR02232">
    <property type="entry name" value="myxo_disulf_rpt"/>
    <property type="match status" value="4"/>
</dbReference>
<organism evidence="13 14">
    <name type="scientific">Vitrella brassicaformis (strain CCMP3155)</name>
    <dbReference type="NCBI Taxonomy" id="1169540"/>
    <lineage>
        <taxon>Eukaryota</taxon>
        <taxon>Sar</taxon>
        <taxon>Alveolata</taxon>
        <taxon>Colpodellida</taxon>
        <taxon>Vitrellaceae</taxon>
        <taxon>Vitrella</taxon>
    </lineage>
</organism>
<feature type="compositionally biased region" description="Basic and acidic residues" evidence="8">
    <location>
        <begin position="1523"/>
        <end position="1532"/>
    </location>
</feature>
<evidence type="ECO:0000256" key="9">
    <source>
        <dbReference type="SAM" id="Phobius"/>
    </source>
</evidence>
<dbReference type="SMART" id="SM00303">
    <property type="entry name" value="GPS"/>
    <property type="match status" value="1"/>
</dbReference>
<dbReference type="VEuPathDB" id="CryptoDB:Vbra_1225"/>
<dbReference type="GO" id="GO:0016020">
    <property type="term" value="C:membrane"/>
    <property type="evidence" value="ECO:0007669"/>
    <property type="project" value="UniProtKB-SubCell"/>
</dbReference>
<feature type="transmembrane region" description="Helical" evidence="9">
    <location>
        <begin position="2039"/>
        <end position="2060"/>
    </location>
</feature>
<keyword evidence="3 10" id="KW-0732">Signal</keyword>
<dbReference type="Pfam" id="PF01825">
    <property type="entry name" value="GPS"/>
    <property type="match status" value="1"/>
</dbReference>
<feature type="transmembrane region" description="Helical" evidence="9">
    <location>
        <begin position="1886"/>
        <end position="1907"/>
    </location>
</feature>
<comment type="subcellular location">
    <subcellularLocation>
        <location evidence="1">Membrane</location>
    </subcellularLocation>
</comment>
<dbReference type="InterPro" id="IPR003609">
    <property type="entry name" value="Pan_app"/>
</dbReference>
<feature type="chain" id="PRO_5005189147" description="GPS domain-containing protein" evidence="10">
    <location>
        <begin position="21"/>
        <end position="2116"/>
    </location>
</feature>
<dbReference type="InterPro" id="IPR057244">
    <property type="entry name" value="GAIN_B"/>
</dbReference>
<dbReference type="Pfam" id="PF13948">
    <property type="entry name" value="DUF4215"/>
    <property type="match status" value="3"/>
</dbReference>
<dbReference type="InterPro" id="IPR011936">
    <property type="entry name" value="Myxo_disulph_rpt"/>
</dbReference>
<sequence>MLQWLIALLLIGLFVPLCCGGDDEYGQPSWPLSWAQRPRSCSYYYTDNSIEKKWNELKLACELTNTRPGDLVVVDDAYEAKWIAGWLRSENDHNKRYWARLKRTGSHPNEEPDRMPDLGGTSAFRDNWSPGGGWEWEGTTRGLWDMAWDFGEPWQYSLYDRGLILAKGNEYEEPWDLVIQTYQDTQDDSRALCEKKAYEGCVDPPTVMITTQTAFPGPGSTSFNVTLTFSDAISNLTFDTSFNDLSDWQTVGGVGGAIKWINQTDDNVIVERIWAVQPGRVTVQVNDMAFRRTSDEQQNTPSNELSVYTSCDMAWSQGKDVGEISNLMAHDWWKCGRLCREEPNCEVFVFDAVGTRPSSCRLYDDADLSGPSSANKVRSTRTCAIKTDSTPLALSFVHKVNDTGDPVAGGTINLYYDSLVQIRMSAHIHLSEPVKRLVSSDLEIACANCSVASVILNLPIESDRPVTWPAWNDNFVVEVRLEEAPAGFTIGEVVVSLSPSNDIGDFSDNGVNSSGNITFVLKPACDLMERMNGTALVGGNLKGWFEVDNHTFDSCSTECRNVPTCAAFSFHEGAGLCTLKWGSDIAQVSEWVPTADPAYDSAVRDCECLTDCIVVTPIQMCGDGLVAGGETCDDGNTDGGDGCSETCYEETGWQCMTPGSPCTPICGDGLVKGSEQCDDGNLFSGDGCSDSCSIETGWTCSTQGSPCASVCGDGLWKGSEQCDDGNLNTGDGCTDGCIIESGWSCPTPGLLCDPVCADGLLKGSEQCDDGNLINGDGCNDACQTETGWTCPIPGSPCVATTGAPTVSPEEPTGAPPFFMDDITDDLDKLKDLDALNETEVCNAIDELLKGDQPGGPVLPPIDSVEAFGERLVRAIKVASALKSKQIDGKLPNVTEGDLKAQKRVIMRALLKDLKTVATERLTNFAGVSNSPSEALLSAVTLSTTLEAADEAESDQLDDTVSAVSTFSSLMTVTKSAIAQTDNVTPTGTVKALSGVENYLDAAAALFRQLNRTAKSTKASSRQLTDGKTAYDDLAVDIWITTAQLGDSLVSRIVQGSLELSSAGGGTSMKVATRNQTQDEAMLKMETAQQSVGASFPPSFDSSSNCGGQSAESVQLVWWSEDPFSYADEGQGPTNVTVNNTLTRSAQEGTFTVAGRQCGSNLQLRASPSGEPFRMYLPRLPAGQLRALQSAEGNRTVAVELTCGFWNDTRNQWDTQGCRVNEELSNATTLCCECVHLTSFGTLFRSVILESNIEDVLQDAGDSVKKMADITAWTQNIAGLFVAIMIAIHLVCLALSIYFDCRNPITDQILLDIWMTDPLLDRRHTARTRLQKSMSQCAGRTYHPWWCDFVLCRIFGGCYLQCRKREPTLHLQELRTLRSVRQELLQQEHARRDSFPAIHGAKAPVICNVPQTTEKKAWSGLDAPSDYQADTTQMDRKSLRSKVCAPIPSLTEVIRHAFTTHQKKVGTGDRFEATKTKRQTGLSEGSGPLPVNDPNWSVMSGTSLGEEGSEPSGGSSPARRRVSKRMDSLGEECKSEDEEVASVPRSDTRQLFTPSVAARMDARSMQIFQHVFREEKKSQMGVTLIKSGVLKDALRKRLLLELQRQQAAATIIQRHWRAILECKGRCQSKEEDEAPEVEDTPMATVFGRPRKQETIEEMPQEEVQDYRKCKHMIPAFESIPELQQEDTDSPESPVSLTSRIATFVDPQYSPTNTIDQDDENDEDLSPKLKKGQTVAVEDFMDHGPKEVKLTVDDIVREPSYGKGATTIIGETAAPRRKSVTELWGDLNKEVDLIVTRILHRVEYIEWGPTKMFRKVVRRDHPLLKLFVLNPRYTAVQRTLFFGSISLGILTICAMFFDRQRMSGSGTDSVLLSFQTEDIAWNLTLRQIAVLIWSIILAKPILILLLILFRKSVPHIRPLPTRRIDYEVPVGRSSQLSKRTNNIGFNQGKRRIAEITGRHSGHFPLTRKMAVLRVWRWKEYIGIIIALLYWFACDAFLLLFAFSERLEKFDSRPSHLIYQDFVMVASVEFLNTFILQPILQYLLLSLLLVAILRIGFCDWIVWLMPHWFDFTFSGAHSFYELTIQLQAITDTHELTRGILGFAGLNIDSIGIVQDVFSL</sequence>
<evidence type="ECO:0000259" key="11">
    <source>
        <dbReference type="PROSITE" id="PS50221"/>
    </source>
</evidence>
<keyword evidence="2 9" id="KW-0812">Transmembrane</keyword>
<evidence type="ECO:0000256" key="6">
    <source>
        <dbReference type="ARBA" id="ARBA00023136"/>
    </source>
</evidence>
<dbReference type="Gene3D" id="3.10.100.10">
    <property type="entry name" value="Mannose-Binding Protein A, subunit A"/>
    <property type="match status" value="1"/>
</dbReference>
<evidence type="ECO:0000259" key="12">
    <source>
        <dbReference type="PROSITE" id="PS50948"/>
    </source>
</evidence>
<dbReference type="InParanoid" id="A0A0G4FW07"/>
<dbReference type="Pfam" id="PF14295">
    <property type="entry name" value="PAN_4"/>
    <property type="match status" value="1"/>
</dbReference>
<dbReference type="SUPFAM" id="SSF56436">
    <property type="entry name" value="C-type lectin-like"/>
    <property type="match status" value="1"/>
</dbReference>
<keyword evidence="14" id="KW-1185">Reference proteome</keyword>
<feature type="transmembrane region" description="Helical" evidence="9">
    <location>
        <begin position="1276"/>
        <end position="1298"/>
    </location>
</feature>
<evidence type="ECO:0000256" key="3">
    <source>
        <dbReference type="ARBA" id="ARBA00022729"/>
    </source>
</evidence>
<feature type="transmembrane region" description="Helical" evidence="9">
    <location>
        <begin position="1837"/>
        <end position="1855"/>
    </location>
</feature>
<keyword evidence="6 9" id="KW-0472">Membrane</keyword>
<dbReference type="Gene3D" id="3.50.4.10">
    <property type="entry name" value="Hepatocyte Growth Factor"/>
    <property type="match status" value="1"/>
</dbReference>
<keyword evidence="5 9" id="KW-1133">Transmembrane helix</keyword>
<protein>
    <recommendedName>
        <fullName evidence="15">GPS domain-containing protein</fullName>
    </recommendedName>
</protein>
<dbReference type="InterPro" id="IPR016186">
    <property type="entry name" value="C-type_lectin-like/link_sf"/>
</dbReference>
<reference evidence="13 14" key="1">
    <citation type="submission" date="2014-11" db="EMBL/GenBank/DDBJ databases">
        <authorList>
            <person name="Zhu J."/>
            <person name="Qi W."/>
            <person name="Song R."/>
        </authorList>
    </citation>
    <scope>NUCLEOTIDE SEQUENCE [LARGE SCALE GENOMIC DNA]</scope>
</reference>
<evidence type="ECO:0000256" key="8">
    <source>
        <dbReference type="SAM" id="MobiDB-lite"/>
    </source>
</evidence>
<name>A0A0G4FW07_VITBC</name>
<evidence type="ECO:0000256" key="4">
    <source>
        <dbReference type="ARBA" id="ARBA00022737"/>
    </source>
</evidence>
<feature type="compositionally biased region" description="Low complexity" evidence="8">
    <location>
        <begin position="1499"/>
        <end position="1515"/>
    </location>
</feature>
<proteinExistence type="predicted"/>
<dbReference type="Pfam" id="PF00024">
    <property type="entry name" value="PAN_1"/>
    <property type="match status" value="1"/>
</dbReference>
<dbReference type="InterPro" id="IPR016187">
    <property type="entry name" value="CTDL_fold"/>
</dbReference>
<feature type="domain" description="Apple" evidence="12">
    <location>
        <begin position="525"/>
        <end position="606"/>
    </location>
</feature>
<feature type="signal peptide" evidence="10">
    <location>
        <begin position="1"/>
        <end position="20"/>
    </location>
</feature>
<evidence type="ECO:0000256" key="10">
    <source>
        <dbReference type="SAM" id="SignalP"/>
    </source>
</evidence>
<dbReference type="OrthoDB" id="28293at2759"/>
<evidence type="ECO:0008006" key="15">
    <source>
        <dbReference type="Google" id="ProtNLM"/>
    </source>
</evidence>
<dbReference type="Proteomes" id="UP000041254">
    <property type="component" value="Unassembled WGS sequence"/>
</dbReference>
<feature type="region of interest" description="Disordered" evidence="8">
    <location>
        <begin position="1464"/>
        <end position="1545"/>
    </location>
</feature>
<dbReference type="InterPro" id="IPR000203">
    <property type="entry name" value="GPS"/>
</dbReference>
<feature type="compositionally biased region" description="Basic and acidic residues" evidence="8">
    <location>
        <begin position="1465"/>
        <end position="1474"/>
    </location>
</feature>
<evidence type="ECO:0000313" key="14">
    <source>
        <dbReference type="Proteomes" id="UP000041254"/>
    </source>
</evidence>
<dbReference type="PANTHER" id="PTHR38934:SF6">
    <property type="entry name" value="CHROMOSOME UNDETERMINED SCAFFOLD_176, WHOLE GENOME SHOTGUN SEQUENCE"/>
    <property type="match status" value="1"/>
</dbReference>